<dbReference type="Proteomes" id="UP000011724">
    <property type="component" value="Chromosome"/>
</dbReference>
<keyword evidence="3 5" id="KW-0732">Signal</keyword>
<dbReference type="BioCyc" id="DPIE1322246:BN4_RS11615-MONOMER"/>
<reference evidence="7 8" key="1">
    <citation type="journal article" date="2013" name="PLoS ONE">
        <title>The first genomic and proteomic characterization of a deep-sea sulfate reducer: insights into the piezophilic lifestyle of Desulfovibrio piezophilus.</title>
        <authorList>
            <person name="Pradel N."/>
            <person name="Ji B."/>
            <person name="Gimenez G."/>
            <person name="Talla E."/>
            <person name="Lenoble P."/>
            <person name="Garel M."/>
            <person name="Tamburini C."/>
            <person name="Fourquet P."/>
            <person name="Lebrun R."/>
            <person name="Bertin P."/>
            <person name="Denis Y."/>
            <person name="Pophillat M."/>
            <person name="Barbe V."/>
            <person name="Ollivier B."/>
            <person name="Dolla A."/>
        </authorList>
    </citation>
    <scope>NUCLEOTIDE SEQUENCE [LARGE SCALE GENOMIC DNA]</scope>
    <source>
        <strain evidence="8">DSM 10523 / SB164P1</strain>
    </source>
</reference>
<evidence type="ECO:0000256" key="1">
    <source>
        <dbReference type="ARBA" id="ARBA00004196"/>
    </source>
</evidence>
<sequence length="254" mass="28291">MRSYLFAFALVLTIFASTAMAQHPVFVTNIDFAPYSMEKDGQPAGIDVDVITEAAKRAGLDIQIDMAPLDTLLLRLKTGECVGAFALFPTPDRDKVASFMRDAPIHFSEYVLFTKVGDTFSFDSYTDLKRKIIGRIAGTDLGKEFHDALDAGIMQAKDYPDLTAALRGLLSGEIDAYAGNIDVTYYRLKDMGLTSSIVYLPKKLLTKKPSYLALSRTSTYPHKEEILQALGIAISKMRQDGTYNKIARRYLIRF</sequence>
<dbReference type="HOGENOM" id="CLU_064076_8_2_7"/>
<name>M1WRH3_PSEP2</name>
<dbReference type="InterPro" id="IPR018313">
    <property type="entry name" value="SBP_3_CS"/>
</dbReference>
<feature type="domain" description="Solute-binding protein family 3/N-terminal" evidence="6">
    <location>
        <begin position="22"/>
        <end position="253"/>
    </location>
</feature>
<dbReference type="Pfam" id="PF00497">
    <property type="entry name" value="SBP_bac_3"/>
    <property type="match status" value="2"/>
</dbReference>
<evidence type="ECO:0000313" key="7">
    <source>
        <dbReference type="EMBL" id="CCH49549.1"/>
    </source>
</evidence>
<dbReference type="InterPro" id="IPR001638">
    <property type="entry name" value="Solute-binding_3/MltF_N"/>
</dbReference>
<gene>
    <name evidence="7" type="ordered locus">BN4_12314</name>
</gene>
<proteinExistence type="inferred from homology"/>
<organism evidence="7 8">
    <name type="scientific">Pseudodesulfovibrio piezophilus (strain DSM 21447 / JCM 15486 / C1TLV30)</name>
    <name type="common">Desulfovibrio piezophilus</name>
    <dbReference type="NCBI Taxonomy" id="1322246"/>
    <lineage>
        <taxon>Bacteria</taxon>
        <taxon>Pseudomonadati</taxon>
        <taxon>Thermodesulfobacteriota</taxon>
        <taxon>Desulfovibrionia</taxon>
        <taxon>Desulfovibrionales</taxon>
        <taxon>Desulfovibrionaceae</taxon>
    </lineage>
</organism>
<evidence type="ECO:0000256" key="3">
    <source>
        <dbReference type="ARBA" id="ARBA00022729"/>
    </source>
</evidence>
<accession>M1WRH3</accession>
<reference evidence="8" key="2">
    <citation type="journal article" date="2013" name="Stand. Genomic Sci.">
        <title>Complete genome sequence of Desulfocapsa sulfexigens, a marine deltaproteobacterium specialized in disproportionating inorganic sulfur compounds.</title>
        <authorList>
            <person name="Finster K.W."/>
            <person name="Kjeldsen K.U."/>
            <person name="Kube M."/>
            <person name="Reinhardt R."/>
            <person name="Mussmann M."/>
            <person name="Amann R."/>
            <person name="Schreiber L."/>
        </authorList>
    </citation>
    <scope>NUCLEOTIDE SEQUENCE [LARGE SCALE GENOMIC DNA]</scope>
    <source>
        <strain evidence="8">DSM 10523 / SB164P1</strain>
    </source>
</reference>
<dbReference type="KEGG" id="dpi:BN4_12314"/>
<dbReference type="eggNOG" id="COG0834">
    <property type="taxonomic scope" value="Bacteria"/>
</dbReference>
<dbReference type="SUPFAM" id="SSF53850">
    <property type="entry name" value="Periplasmic binding protein-like II"/>
    <property type="match status" value="1"/>
</dbReference>
<feature type="signal peptide" evidence="5">
    <location>
        <begin position="1"/>
        <end position="21"/>
    </location>
</feature>
<protein>
    <submittedName>
        <fullName evidence="7">Extracellular solute-binding protein family 3</fullName>
    </submittedName>
</protein>
<evidence type="ECO:0000256" key="5">
    <source>
        <dbReference type="SAM" id="SignalP"/>
    </source>
</evidence>
<dbReference type="PANTHER" id="PTHR35936:SF25">
    <property type="entry name" value="ABC TRANSPORTER SUBSTRATE-BINDING PROTEIN"/>
    <property type="match status" value="1"/>
</dbReference>
<dbReference type="GO" id="GO:0030313">
    <property type="term" value="C:cell envelope"/>
    <property type="evidence" value="ECO:0007669"/>
    <property type="project" value="UniProtKB-SubCell"/>
</dbReference>
<dbReference type="Gene3D" id="3.40.190.10">
    <property type="entry name" value="Periplasmic binding protein-like II"/>
    <property type="match status" value="2"/>
</dbReference>
<dbReference type="EMBL" id="FO203427">
    <property type="protein sequence ID" value="CCH49549.1"/>
    <property type="molecule type" value="Genomic_DNA"/>
</dbReference>
<dbReference type="PANTHER" id="PTHR35936">
    <property type="entry name" value="MEMBRANE-BOUND LYTIC MUREIN TRANSGLYCOSYLASE F"/>
    <property type="match status" value="1"/>
</dbReference>
<comment type="similarity">
    <text evidence="2 4">Belongs to the bacterial solute-binding protein 3 family.</text>
</comment>
<dbReference type="OrthoDB" id="9768183at2"/>
<feature type="chain" id="PRO_5004019438" evidence="5">
    <location>
        <begin position="22"/>
        <end position="254"/>
    </location>
</feature>
<evidence type="ECO:0000256" key="2">
    <source>
        <dbReference type="ARBA" id="ARBA00010333"/>
    </source>
</evidence>
<dbReference type="STRING" id="1322246.BN4_12314"/>
<dbReference type="AlphaFoldDB" id="M1WRH3"/>
<keyword evidence="8" id="KW-1185">Reference proteome</keyword>
<dbReference type="PATRIC" id="fig|879567.3.peg.2464"/>
<dbReference type="SMART" id="SM00062">
    <property type="entry name" value="PBPb"/>
    <property type="match status" value="1"/>
</dbReference>
<evidence type="ECO:0000259" key="6">
    <source>
        <dbReference type="SMART" id="SM00062"/>
    </source>
</evidence>
<evidence type="ECO:0000256" key="4">
    <source>
        <dbReference type="RuleBase" id="RU003744"/>
    </source>
</evidence>
<evidence type="ECO:0000313" key="8">
    <source>
        <dbReference type="Proteomes" id="UP000011724"/>
    </source>
</evidence>
<dbReference type="PROSITE" id="PS01039">
    <property type="entry name" value="SBP_BACTERIAL_3"/>
    <property type="match status" value="1"/>
</dbReference>
<comment type="subcellular location">
    <subcellularLocation>
        <location evidence="1">Cell envelope</location>
    </subcellularLocation>
</comment>
<dbReference type="RefSeq" id="WP_015415592.1">
    <property type="nucleotide sequence ID" value="NC_020409.1"/>
</dbReference>